<organism evidence="1 2">
    <name type="scientific">Trichonephila clavata</name>
    <name type="common">Joro spider</name>
    <name type="synonym">Nephila clavata</name>
    <dbReference type="NCBI Taxonomy" id="2740835"/>
    <lineage>
        <taxon>Eukaryota</taxon>
        <taxon>Metazoa</taxon>
        <taxon>Ecdysozoa</taxon>
        <taxon>Arthropoda</taxon>
        <taxon>Chelicerata</taxon>
        <taxon>Arachnida</taxon>
        <taxon>Araneae</taxon>
        <taxon>Araneomorphae</taxon>
        <taxon>Entelegynae</taxon>
        <taxon>Araneoidea</taxon>
        <taxon>Nephilidae</taxon>
        <taxon>Trichonephila</taxon>
    </lineage>
</organism>
<dbReference type="OrthoDB" id="10485868at2759"/>
<evidence type="ECO:0000313" key="1">
    <source>
        <dbReference type="EMBL" id="GFR23987.1"/>
    </source>
</evidence>
<protein>
    <submittedName>
        <fullName evidence="1">Uncharacterized protein</fullName>
    </submittedName>
</protein>
<sequence length="129" mass="14249">MASEIEKLGRFNLVEGLFLKFWWDPGGGGGNGSSGERGGERKREFLLTDSVEEVEWMFAPTGKRQKSEGEWNTAGKTEKGGGDYGYCNQAPVITAADVRMQYAYRVTSMQDVCGSIFLARFSRRGGNMS</sequence>
<comment type="caution">
    <text evidence="1">The sequence shown here is derived from an EMBL/GenBank/DDBJ whole genome shotgun (WGS) entry which is preliminary data.</text>
</comment>
<proteinExistence type="predicted"/>
<dbReference type="Proteomes" id="UP000887116">
    <property type="component" value="Unassembled WGS sequence"/>
</dbReference>
<keyword evidence="2" id="KW-1185">Reference proteome</keyword>
<dbReference type="EMBL" id="BMAO01028365">
    <property type="protein sequence ID" value="GFR23987.1"/>
    <property type="molecule type" value="Genomic_DNA"/>
</dbReference>
<accession>A0A8X6HHP9</accession>
<dbReference type="AlphaFoldDB" id="A0A8X6HHP9"/>
<name>A0A8X6HHP9_TRICU</name>
<reference evidence="1" key="1">
    <citation type="submission" date="2020-07" db="EMBL/GenBank/DDBJ databases">
        <title>Multicomponent nature underlies the extraordinary mechanical properties of spider dragline silk.</title>
        <authorList>
            <person name="Kono N."/>
            <person name="Nakamura H."/>
            <person name="Mori M."/>
            <person name="Yoshida Y."/>
            <person name="Ohtoshi R."/>
            <person name="Malay A.D."/>
            <person name="Moran D.A.P."/>
            <person name="Tomita M."/>
            <person name="Numata K."/>
            <person name="Arakawa K."/>
        </authorList>
    </citation>
    <scope>NUCLEOTIDE SEQUENCE</scope>
</reference>
<gene>
    <name evidence="1" type="ORF">TNCT_356931</name>
</gene>
<evidence type="ECO:0000313" key="2">
    <source>
        <dbReference type="Proteomes" id="UP000887116"/>
    </source>
</evidence>